<comment type="caution">
    <text evidence="1">The sequence shown here is derived from an EMBL/GenBank/DDBJ whole genome shotgun (WGS) entry which is preliminary data.</text>
</comment>
<sequence length="284" mass="31824">MTAHVLKQNVIRTNVNTLSATRNAPPPGVLVKDIIWMNLLTKFHEDRTINENCSAPDGHVFQPTGTIFELIQDIIGTNLLLMLTSKNAPPPGGHFHDDRKINVASRVFTMRPCFSTKGIIFERVQDIIGMNLLTKFNEDRKINVASRVLTRKNAPPLGSHVFKATGTIFELIQDIIETNLLTKFHEDCTLNVPSRVLTRKNVPPPGGHVFQSTGFIFKLIQDNIGKNLLTEKNAPPIGSHVFQANTNLLTKFHEGWTINVGSRVLTRQMLTPHNRQKAITKAHH</sequence>
<gene>
    <name evidence="1" type="ORF">DPMN_120909</name>
</gene>
<evidence type="ECO:0000313" key="2">
    <source>
        <dbReference type="Proteomes" id="UP000828390"/>
    </source>
</evidence>
<name>A0A9D4GPI3_DREPO</name>
<dbReference type="AlphaFoldDB" id="A0A9D4GPI3"/>
<accession>A0A9D4GPI3</accession>
<reference evidence="1" key="1">
    <citation type="journal article" date="2019" name="bioRxiv">
        <title>The Genome of the Zebra Mussel, Dreissena polymorpha: A Resource for Invasive Species Research.</title>
        <authorList>
            <person name="McCartney M.A."/>
            <person name="Auch B."/>
            <person name="Kono T."/>
            <person name="Mallez S."/>
            <person name="Zhang Y."/>
            <person name="Obille A."/>
            <person name="Becker A."/>
            <person name="Abrahante J.E."/>
            <person name="Garbe J."/>
            <person name="Badalamenti J.P."/>
            <person name="Herman A."/>
            <person name="Mangelson H."/>
            <person name="Liachko I."/>
            <person name="Sullivan S."/>
            <person name="Sone E.D."/>
            <person name="Koren S."/>
            <person name="Silverstein K.A.T."/>
            <person name="Beckman K.B."/>
            <person name="Gohl D.M."/>
        </authorList>
    </citation>
    <scope>NUCLEOTIDE SEQUENCE</scope>
    <source>
        <strain evidence="1">Duluth1</strain>
        <tissue evidence="1">Whole animal</tissue>
    </source>
</reference>
<evidence type="ECO:0000313" key="1">
    <source>
        <dbReference type="EMBL" id="KAH3819176.1"/>
    </source>
</evidence>
<keyword evidence="2" id="KW-1185">Reference proteome</keyword>
<dbReference type="Proteomes" id="UP000828390">
    <property type="component" value="Unassembled WGS sequence"/>
</dbReference>
<proteinExistence type="predicted"/>
<reference evidence="1" key="2">
    <citation type="submission" date="2020-11" db="EMBL/GenBank/DDBJ databases">
        <authorList>
            <person name="McCartney M.A."/>
            <person name="Auch B."/>
            <person name="Kono T."/>
            <person name="Mallez S."/>
            <person name="Becker A."/>
            <person name="Gohl D.M."/>
            <person name="Silverstein K.A.T."/>
            <person name="Koren S."/>
            <person name="Bechman K.B."/>
            <person name="Herman A."/>
            <person name="Abrahante J.E."/>
            <person name="Garbe J."/>
        </authorList>
    </citation>
    <scope>NUCLEOTIDE SEQUENCE</scope>
    <source>
        <strain evidence="1">Duluth1</strain>
        <tissue evidence="1">Whole animal</tissue>
    </source>
</reference>
<dbReference type="EMBL" id="JAIWYP010000005">
    <property type="protein sequence ID" value="KAH3819176.1"/>
    <property type="molecule type" value="Genomic_DNA"/>
</dbReference>
<organism evidence="1 2">
    <name type="scientific">Dreissena polymorpha</name>
    <name type="common">Zebra mussel</name>
    <name type="synonym">Mytilus polymorpha</name>
    <dbReference type="NCBI Taxonomy" id="45954"/>
    <lineage>
        <taxon>Eukaryota</taxon>
        <taxon>Metazoa</taxon>
        <taxon>Spiralia</taxon>
        <taxon>Lophotrochozoa</taxon>
        <taxon>Mollusca</taxon>
        <taxon>Bivalvia</taxon>
        <taxon>Autobranchia</taxon>
        <taxon>Heteroconchia</taxon>
        <taxon>Euheterodonta</taxon>
        <taxon>Imparidentia</taxon>
        <taxon>Neoheterodontei</taxon>
        <taxon>Myida</taxon>
        <taxon>Dreissenoidea</taxon>
        <taxon>Dreissenidae</taxon>
        <taxon>Dreissena</taxon>
    </lineage>
</organism>
<protein>
    <submittedName>
        <fullName evidence="1">Uncharacterized protein</fullName>
    </submittedName>
</protein>